<feature type="region of interest" description="Disordered" evidence="1">
    <location>
        <begin position="1"/>
        <end position="43"/>
    </location>
</feature>
<sequence length="43" mass="4956">MGKDRQEKKLRESGKVESDRDQALHYGGATRLEGPDEARKRQK</sequence>
<evidence type="ECO:0000313" key="3">
    <source>
        <dbReference type="Proteomes" id="UP000476934"/>
    </source>
</evidence>
<reference evidence="2 3" key="1">
    <citation type="submission" date="2020-02" db="EMBL/GenBank/DDBJ databases">
        <authorList>
            <person name="Feng H."/>
        </authorList>
    </citation>
    <scope>NUCLEOTIDE SEQUENCE [LARGE SCALE GENOMIC DNA]</scope>
    <source>
        <strain evidence="2 3">Gsoil 114</strain>
    </source>
</reference>
<evidence type="ECO:0000256" key="1">
    <source>
        <dbReference type="SAM" id="MobiDB-lite"/>
    </source>
</evidence>
<dbReference type="Pfam" id="PF14140">
    <property type="entry name" value="YpzI"/>
    <property type="match status" value="1"/>
</dbReference>
<protein>
    <submittedName>
        <fullName evidence="2">YpzI family protein</fullName>
    </submittedName>
</protein>
<reference evidence="2 3" key="2">
    <citation type="submission" date="2020-03" db="EMBL/GenBank/DDBJ databases">
        <title>Bacillus aquiflavi sp. nov., isolated from yellow water of strong flavor Chinese baijiu in Yibin region of China.</title>
        <authorList>
            <person name="Xie J."/>
        </authorList>
    </citation>
    <scope>NUCLEOTIDE SEQUENCE [LARGE SCALE GENOMIC DNA]</scope>
    <source>
        <strain evidence="2 3">Gsoil 114</strain>
    </source>
</reference>
<organism evidence="2 3">
    <name type="scientific">Heyndrickxia ginsengihumi</name>
    <dbReference type="NCBI Taxonomy" id="363870"/>
    <lineage>
        <taxon>Bacteria</taxon>
        <taxon>Bacillati</taxon>
        <taxon>Bacillota</taxon>
        <taxon>Bacilli</taxon>
        <taxon>Bacillales</taxon>
        <taxon>Bacillaceae</taxon>
        <taxon>Heyndrickxia</taxon>
    </lineage>
</organism>
<feature type="compositionally biased region" description="Basic and acidic residues" evidence="1">
    <location>
        <begin position="1"/>
        <end position="23"/>
    </location>
</feature>
<gene>
    <name evidence="2" type="ORF">G4D61_11905</name>
</gene>
<evidence type="ECO:0000313" key="2">
    <source>
        <dbReference type="EMBL" id="NEY20661.1"/>
    </source>
</evidence>
<feature type="compositionally biased region" description="Basic and acidic residues" evidence="1">
    <location>
        <begin position="33"/>
        <end position="43"/>
    </location>
</feature>
<dbReference type="RefSeq" id="WP_081750023.1">
    <property type="nucleotide sequence ID" value="NZ_JAAIWK010000019.1"/>
</dbReference>
<dbReference type="Proteomes" id="UP000476934">
    <property type="component" value="Unassembled WGS sequence"/>
</dbReference>
<proteinExistence type="predicted"/>
<dbReference type="EMBL" id="JAAIWK010000019">
    <property type="protein sequence ID" value="NEY20661.1"/>
    <property type="molecule type" value="Genomic_DNA"/>
</dbReference>
<accession>A0A6M0P7Y7</accession>
<comment type="caution">
    <text evidence="2">The sequence shown here is derived from an EMBL/GenBank/DDBJ whole genome shotgun (WGS) entry which is preliminary data.</text>
</comment>
<name>A0A6M0P7Y7_9BACI</name>
<dbReference type="AlphaFoldDB" id="A0A6M0P7Y7"/>
<dbReference type="InterPro" id="IPR025414">
    <property type="entry name" value="YpzI-like"/>
</dbReference>
<keyword evidence="3" id="KW-1185">Reference proteome</keyword>
<dbReference type="OrthoDB" id="2692085at2"/>